<evidence type="ECO:0000313" key="8">
    <source>
        <dbReference type="EMBL" id="CAL5129775.1"/>
    </source>
</evidence>
<dbReference type="Pfam" id="PF06003">
    <property type="entry name" value="SMN_Tudor"/>
    <property type="match status" value="1"/>
</dbReference>
<dbReference type="GO" id="GO:0006397">
    <property type="term" value="P:mRNA processing"/>
    <property type="evidence" value="ECO:0007669"/>
    <property type="project" value="UniProtKB-KW"/>
</dbReference>
<keyword evidence="3" id="KW-0507">mRNA processing</keyword>
<evidence type="ECO:0000256" key="5">
    <source>
        <dbReference type="ARBA" id="ARBA00023242"/>
    </source>
</evidence>
<reference evidence="8" key="1">
    <citation type="submission" date="2024-06" db="EMBL/GenBank/DDBJ databases">
        <authorList>
            <person name="Liu X."/>
            <person name="Lenzi L."/>
            <person name="Haldenby T S."/>
            <person name="Uol C."/>
        </authorList>
    </citation>
    <scope>NUCLEOTIDE SEQUENCE</scope>
</reference>
<evidence type="ECO:0000256" key="3">
    <source>
        <dbReference type="ARBA" id="ARBA00022664"/>
    </source>
</evidence>
<dbReference type="SMART" id="SM00333">
    <property type="entry name" value="TUDOR"/>
    <property type="match status" value="1"/>
</dbReference>
<dbReference type="InterPro" id="IPR002999">
    <property type="entry name" value="Tudor"/>
</dbReference>
<dbReference type="InterPro" id="IPR010304">
    <property type="entry name" value="SMN_Tudor"/>
</dbReference>
<name>A0AAV2SZG4_CALDB</name>
<comment type="subcellular location">
    <subcellularLocation>
        <location evidence="1">Nucleus</location>
        <location evidence="1">Cajal body</location>
    </subcellularLocation>
</comment>
<accession>A0AAV2SZG4</accession>
<dbReference type="Pfam" id="PF20635">
    <property type="entry name" value="SMN_YG-box"/>
    <property type="match status" value="1"/>
</dbReference>
<feature type="compositionally biased region" description="Polar residues" evidence="6">
    <location>
        <begin position="263"/>
        <end position="277"/>
    </location>
</feature>
<comment type="caution">
    <text evidence="8">The sequence shown here is derived from an EMBL/GenBank/DDBJ whole genome shotgun (WGS) entry which is preliminary data.</text>
</comment>
<sequence>MSQNNGTEEAKEALSPTDFFHYPSLMTSPQPSIMSTSQNYWSEGDLCVYKSDSSDQYVFGTIRQVDATNAVCTVSCSPLEGDRLISTKDLLSLTPKTVKLVPNSEARDDALERIDNTFFSQKLEKLENLTSTAPVNVTPKSEVKIKSGRTGSWKAGDMCICMWSEDQNYYYASVTEANHEGNSFLVSFCYYNNVETKQLSELHELGSEFELLVGDDYNKTAAEKMRKYGNQLGKSPKENEIKNLAEECATGLILNANENEQPTIADTPDIMSSSQPPILSPHHPSTDSKVSSKLASSKTDKKRTSRTGKANHQQQQQQQQQATTGSSTTAPQTSSSGVAPPADYMFTNMMPDLASLSTLKLPMRSELLGDAQSPWQALLISWFMCGYHTGYYEALHSGEKPEDG</sequence>
<proteinExistence type="inferred from homology"/>
<dbReference type="AlphaFoldDB" id="A0AAV2SZG4"/>
<feature type="compositionally biased region" description="Low complexity" evidence="6">
    <location>
        <begin position="313"/>
        <end position="337"/>
    </location>
</feature>
<feature type="compositionally biased region" description="Polar residues" evidence="6">
    <location>
        <begin position="287"/>
        <end position="297"/>
    </location>
</feature>
<organism evidence="8 9">
    <name type="scientific">Calicophoron daubneyi</name>
    <name type="common">Rumen fluke</name>
    <name type="synonym">Paramphistomum daubneyi</name>
    <dbReference type="NCBI Taxonomy" id="300641"/>
    <lineage>
        <taxon>Eukaryota</taxon>
        <taxon>Metazoa</taxon>
        <taxon>Spiralia</taxon>
        <taxon>Lophotrochozoa</taxon>
        <taxon>Platyhelminthes</taxon>
        <taxon>Trematoda</taxon>
        <taxon>Digenea</taxon>
        <taxon>Plagiorchiida</taxon>
        <taxon>Pronocephalata</taxon>
        <taxon>Paramphistomoidea</taxon>
        <taxon>Paramphistomidae</taxon>
        <taxon>Calicophoron</taxon>
    </lineage>
</organism>
<dbReference type="InterPro" id="IPR047313">
    <property type="entry name" value="SMN_C"/>
</dbReference>
<evidence type="ECO:0000256" key="4">
    <source>
        <dbReference type="ARBA" id="ARBA00023187"/>
    </source>
</evidence>
<dbReference type="GO" id="GO:0003723">
    <property type="term" value="F:RNA binding"/>
    <property type="evidence" value="ECO:0007669"/>
    <property type="project" value="InterPro"/>
</dbReference>
<gene>
    <name evidence="8" type="ORF">CDAUBV1_LOCUS1219</name>
</gene>
<evidence type="ECO:0000259" key="7">
    <source>
        <dbReference type="PROSITE" id="PS50304"/>
    </source>
</evidence>
<evidence type="ECO:0000313" key="9">
    <source>
        <dbReference type="Proteomes" id="UP001497525"/>
    </source>
</evidence>
<dbReference type="CDD" id="cd21182">
    <property type="entry name" value="Tudor_SMN_SPF30-like"/>
    <property type="match status" value="1"/>
</dbReference>
<dbReference type="GO" id="GO:0008380">
    <property type="term" value="P:RNA splicing"/>
    <property type="evidence" value="ECO:0007669"/>
    <property type="project" value="UniProtKB-KW"/>
</dbReference>
<dbReference type="GO" id="GO:0005737">
    <property type="term" value="C:cytoplasm"/>
    <property type="evidence" value="ECO:0007669"/>
    <property type="project" value="InterPro"/>
</dbReference>
<feature type="domain" description="Tudor" evidence="7">
    <location>
        <begin position="152"/>
        <end position="212"/>
    </location>
</feature>
<keyword evidence="5" id="KW-0539">Nucleus</keyword>
<comment type="similarity">
    <text evidence="2">Belongs to the SMN family.</text>
</comment>
<dbReference type="PROSITE" id="PS50304">
    <property type="entry name" value="TUDOR"/>
    <property type="match status" value="1"/>
</dbReference>
<evidence type="ECO:0000256" key="1">
    <source>
        <dbReference type="ARBA" id="ARBA00004408"/>
    </source>
</evidence>
<dbReference type="Proteomes" id="UP001497525">
    <property type="component" value="Unassembled WGS sequence"/>
</dbReference>
<dbReference type="EMBL" id="CAXLJL010000036">
    <property type="protein sequence ID" value="CAL5129775.1"/>
    <property type="molecule type" value="Genomic_DNA"/>
</dbReference>
<dbReference type="Gene3D" id="2.30.30.140">
    <property type="match status" value="1"/>
</dbReference>
<dbReference type="SUPFAM" id="SSF63748">
    <property type="entry name" value="Tudor/PWWP/MBT"/>
    <property type="match status" value="1"/>
</dbReference>
<feature type="region of interest" description="Disordered" evidence="6">
    <location>
        <begin position="263"/>
        <end position="343"/>
    </location>
</feature>
<dbReference type="CDD" id="cd22852">
    <property type="entry name" value="SMN_C"/>
    <property type="match status" value="1"/>
</dbReference>
<protein>
    <recommendedName>
        <fullName evidence="7">Tudor domain-containing protein</fullName>
    </recommendedName>
</protein>
<evidence type="ECO:0000256" key="2">
    <source>
        <dbReference type="ARBA" id="ARBA00005371"/>
    </source>
</evidence>
<dbReference type="GO" id="GO:0015030">
    <property type="term" value="C:Cajal body"/>
    <property type="evidence" value="ECO:0007669"/>
    <property type="project" value="UniProtKB-SubCell"/>
</dbReference>
<evidence type="ECO:0000256" key="6">
    <source>
        <dbReference type="SAM" id="MobiDB-lite"/>
    </source>
</evidence>
<keyword evidence="4" id="KW-0508">mRNA splicing</keyword>